<dbReference type="PANTHER" id="PTHR42912">
    <property type="entry name" value="METHYLTRANSFERASE"/>
    <property type="match status" value="1"/>
</dbReference>
<proteinExistence type="predicted"/>
<accession>A0AA89BUA7</accession>
<dbReference type="CDD" id="cd02440">
    <property type="entry name" value="AdoMet_MTases"/>
    <property type="match status" value="1"/>
</dbReference>
<gene>
    <name evidence="2" type="ORF">FSP39_024296</name>
</gene>
<dbReference type="Proteomes" id="UP001186944">
    <property type="component" value="Unassembled WGS sequence"/>
</dbReference>
<dbReference type="PANTHER" id="PTHR42912:SF83">
    <property type="entry name" value="METHYLTRANSFERASE TYPE 11 DOMAIN-CONTAINING PROTEIN"/>
    <property type="match status" value="1"/>
</dbReference>
<organism evidence="2 3">
    <name type="scientific">Pinctada imbricata</name>
    <name type="common">Atlantic pearl-oyster</name>
    <name type="synonym">Pinctada martensii</name>
    <dbReference type="NCBI Taxonomy" id="66713"/>
    <lineage>
        <taxon>Eukaryota</taxon>
        <taxon>Metazoa</taxon>
        <taxon>Spiralia</taxon>
        <taxon>Lophotrochozoa</taxon>
        <taxon>Mollusca</taxon>
        <taxon>Bivalvia</taxon>
        <taxon>Autobranchia</taxon>
        <taxon>Pteriomorphia</taxon>
        <taxon>Pterioida</taxon>
        <taxon>Pterioidea</taxon>
        <taxon>Pteriidae</taxon>
        <taxon>Pinctada</taxon>
    </lineage>
</organism>
<keyword evidence="3" id="KW-1185">Reference proteome</keyword>
<dbReference type="Pfam" id="PF13649">
    <property type="entry name" value="Methyltransf_25"/>
    <property type="match status" value="1"/>
</dbReference>
<evidence type="ECO:0000259" key="1">
    <source>
        <dbReference type="Pfam" id="PF13649"/>
    </source>
</evidence>
<dbReference type="InterPro" id="IPR041698">
    <property type="entry name" value="Methyltransf_25"/>
</dbReference>
<sequence>MAEEKANSYILSSPRQDAEAYSANFGAHRVGISPQEMAEYYSQWARQGTYDEDLSPERYRGPTLAADVIAQTYLHNRHSVKILDVAAGTGRLGTELHKQGFRCLDGLDPAEGMLAIARKKNIYRHLFCEFMPTENINIPKGDYDVIAVAGGMGEGHIPCKALREMVRITKSGHVVIVMREEYLDHVAEYKDRLEPIMLELEDQGLWQLLQRNVVPNYSFDNNGVIFLFKVC</sequence>
<dbReference type="GO" id="GO:0008168">
    <property type="term" value="F:methyltransferase activity"/>
    <property type="evidence" value="ECO:0007669"/>
    <property type="project" value="TreeGrafter"/>
</dbReference>
<evidence type="ECO:0000313" key="2">
    <source>
        <dbReference type="EMBL" id="KAK3096195.1"/>
    </source>
</evidence>
<name>A0AA89BUA7_PINIB</name>
<dbReference type="Gene3D" id="3.40.50.150">
    <property type="entry name" value="Vaccinia Virus protein VP39"/>
    <property type="match status" value="1"/>
</dbReference>
<dbReference type="EMBL" id="VSWD01000008">
    <property type="protein sequence ID" value="KAK3096195.1"/>
    <property type="molecule type" value="Genomic_DNA"/>
</dbReference>
<dbReference type="InterPro" id="IPR029063">
    <property type="entry name" value="SAM-dependent_MTases_sf"/>
</dbReference>
<evidence type="ECO:0000313" key="3">
    <source>
        <dbReference type="Proteomes" id="UP001186944"/>
    </source>
</evidence>
<dbReference type="SUPFAM" id="SSF53335">
    <property type="entry name" value="S-adenosyl-L-methionine-dependent methyltransferases"/>
    <property type="match status" value="1"/>
</dbReference>
<dbReference type="InterPro" id="IPR050508">
    <property type="entry name" value="Methyltransf_Superfamily"/>
</dbReference>
<feature type="domain" description="Methyltransferase" evidence="1">
    <location>
        <begin position="82"/>
        <end position="172"/>
    </location>
</feature>
<reference evidence="2" key="1">
    <citation type="submission" date="2019-08" db="EMBL/GenBank/DDBJ databases">
        <title>The improved chromosome-level genome for the pearl oyster Pinctada fucata martensii using PacBio sequencing and Hi-C.</title>
        <authorList>
            <person name="Zheng Z."/>
        </authorList>
    </citation>
    <scope>NUCLEOTIDE SEQUENCE</scope>
    <source>
        <strain evidence="2">ZZ-2019</strain>
        <tissue evidence="2">Adductor muscle</tissue>
    </source>
</reference>
<dbReference type="AlphaFoldDB" id="A0AA89BUA7"/>
<comment type="caution">
    <text evidence="2">The sequence shown here is derived from an EMBL/GenBank/DDBJ whole genome shotgun (WGS) entry which is preliminary data.</text>
</comment>
<protein>
    <recommendedName>
        <fullName evidence="1">Methyltransferase domain-containing protein</fullName>
    </recommendedName>
</protein>